<dbReference type="PANTHER" id="PTHR14196:SF0">
    <property type="entry name" value="PROTEIN BOWEL"/>
    <property type="match status" value="1"/>
</dbReference>
<sequence>MVQTTSEQSKESPSTVSPIPLEEIEEGDKEPLDLSLSSASTKPDESIKSPFSSPNSNGDASGEIKFPLMLSELPFSLNVFSSATLLQVYQMLTGVRLWRSGTFEQNVQQQQPQQTKVDIDLASSAFLPIAPIPPLPPLIPTSILPSSSPTTVNHRSAPLESDELKFSSFAKTLRKPLRAGVSMVKVPLRRRNQHRGAAPTYLCSHCGRGFTKAYNRTIHERTHTDERPFECTVCSRRFRRKDHLRDHRVHLTDFGN</sequence>
<evidence type="ECO:0000313" key="12">
    <source>
        <dbReference type="EMBL" id="VDL62886.1"/>
    </source>
</evidence>
<evidence type="ECO:0000256" key="2">
    <source>
        <dbReference type="ARBA" id="ARBA00022723"/>
    </source>
</evidence>
<keyword evidence="3" id="KW-0677">Repeat</keyword>
<dbReference type="PANTHER" id="PTHR14196">
    <property type="entry name" value="ODD-SKIPPED - RELATED"/>
    <property type="match status" value="1"/>
</dbReference>
<dbReference type="SUPFAM" id="SSF57667">
    <property type="entry name" value="beta-beta-alpha zinc fingers"/>
    <property type="match status" value="1"/>
</dbReference>
<dbReference type="WBParaSite" id="HDID_0001021001-mRNA-1">
    <property type="protein sequence ID" value="HDID_0001021001-mRNA-1"/>
    <property type="gene ID" value="HDID_0001021001"/>
</dbReference>
<organism evidence="14">
    <name type="scientific">Hymenolepis diminuta</name>
    <name type="common">Rat tapeworm</name>
    <dbReference type="NCBI Taxonomy" id="6216"/>
    <lineage>
        <taxon>Eukaryota</taxon>
        <taxon>Metazoa</taxon>
        <taxon>Spiralia</taxon>
        <taxon>Lophotrochozoa</taxon>
        <taxon>Platyhelminthes</taxon>
        <taxon>Cestoda</taxon>
        <taxon>Eucestoda</taxon>
        <taxon>Cyclophyllidea</taxon>
        <taxon>Hymenolepididae</taxon>
        <taxon>Hymenolepis</taxon>
    </lineage>
</organism>
<dbReference type="InterPro" id="IPR036236">
    <property type="entry name" value="Znf_C2H2_sf"/>
</dbReference>
<keyword evidence="8" id="KW-0539">Nucleus</keyword>
<reference evidence="12 13" key="2">
    <citation type="submission" date="2018-11" db="EMBL/GenBank/DDBJ databases">
        <authorList>
            <consortium name="Pathogen Informatics"/>
        </authorList>
    </citation>
    <scope>NUCLEOTIDE SEQUENCE [LARGE SCALE GENOMIC DNA]</scope>
</reference>
<evidence type="ECO:0000256" key="8">
    <source>
        <dbReference type="ARBA" id="ARBA00023242"/>
    </source>
</evidence>
<evidence type="ECO:0000313" key="13">
    <source>
        <dbReference type="Proteomes" id="UP000274504"/>
    </source>
</evidence>
<keyword evidence="7" id="KW-0804">Transcription</keyword>
<comment type="subcellular location">
    <subcellularLocation>
        <location evidence="1">Nucleus</location>
    </subcellularLocation>
</comment>
<evidence type="ECO:0000256" key="3">
    <source>
        <dbReference type="ARBA" id="ARBA00022737"/>
    </source>
</evidence>
<feature type="compositionally biased region" description="Polar residues" evidence="10">
    <location>
        <begin position="1"/>
        <end position="17"/>
    </location>
</feature>
<dbReference type="AlphaFoldDB" id="A0A0R3SWX5"/>
<dbReference type="STRING" id="6216.A0A0R3SWX5"/>
<evidence type="ECO:0000256" key="5">
    <source>
        <dbReference type="ARBA" id="ARBA00022833"/>
    </source>
</evidence>
<evidence type="ECO:0000256" key="6">
    <source>
        <dbReference type="ARBA" id="ARBA00023015"/>
    </source>
</evidence>
<proteinExistence type="predicted"/>
<evidence type="ECO:0000256" key="9">
    <source>
        <dbReference type="PROSITE-ProRule" id="PRU00042"/>
    </source>
</evidence>
<evidence type="ECO:0000256" key="1">
    <source>
        <dbReference type="ARBA" id="ARBA00004123"/>
    </source>
</evidence>
<dbReference type="Pfam" id="PF00096">
    <property type="entry name" value="zf-C2H2"/>
    <property type="match status" value="2"/>
</dbReference>
<dbReference type="FunFam" id="3.30.160.60:FF:000624">
    <property type="entry name" value="zinc finger protein 697"/>
    <property type="match status" value="1"/>
</dbReference>
<name>A0A0R3SWX5_HYMDI</name>
<evidence type="ECO:0000259" key="11">
    <source>
        <dbReference type="PROSITE" id="PS50157"/>
    </source>
</evidence>
<evidence type="ECO:0000256" key="7">
    <source>
        <dbReference type="ARBA" id="ARBA00023163"/>
    </source>
</evidence>
<dbReference type="SMART" id="SM00355">
    <property type="entry name" value="ZnF_C2H2"/>
    <property type="match status" value="2"/>
</dbReference>
<protein>
    <submittedName>
        <fullName evidence="14">C2H2-type domain-containing protein</fullName>
    </submittedName>
</protein>
<dbReference type="GO" id="GO:0000981">
    <property type="term" value="F:DNA-binding transcription factor activity, RNA polymerase II-specific"/>
    <property type="evidence" value="ECO:0007669"/>
    <property type="project" value="TreeGrafter"/>
</dbReference>
<keyword evidence="5" id="KW-0862">Zinc</keyword>
<reference evidence="14" key="1">
    <citation type="submission" date="2017-02" db="UniProtKB">
        <authorList>
            <consortium name="WormBaseParasite"/>
        </authorList>
    </citation>
    <scope>IDENTIFICATION</scope>
</reference>
<dbReference type="GO" id="GO:0005634">
    <property type="term" value="C:nucleus"/>
    <property type="evidence" value="ECO:0007669"/>
    <property type="project" value="UniProtKB-SubCell"/>
</dbReference>
<dbReference type="EMBL" id="UYSG01011569">
    <property type="protein sequence ID" value="VDL62886.1"/>
    <property type="molecule type" value="Genomic_DNA"/>
</dbReference>
<dbReference type="Gene3D" id="3.30.160.60">
    <property type="entry name" value="Classic Zinc Finger"/>
    <property type="match status" value="2"/>
</dbReference>
<feature type="region of interest" description="Disordered" evidence="10">
    <location>
        <begin position="1"/>
        <end position="59"/>
    </location>
</feature>
<dbReference type="OrthoDB" id="9451254at2759"/>
<dbReference type="PROSITE" id="PS00028">
    <property type="entry name" value="ZINC_FINGER_C2H2_1"/>
    <property type="match status" value="1"/>
</dbReference>
<dbReference type="GO" id="GO:0008270">
    <property type="term" value="F:zinc ion binding"/>
    <property type="evidence" value="ECO:0007669"/>
    <property type="project" value="UniProtKB-KW"/>
</dbReference>
<dbReference type="Proteomes" id="UP000274504">
    <property type="component" value="Unassembled WGS sequence"/>
</dbReference>
<gene>
    <name evidence="12" type="ORF">HDID_LOCUS10208</name>
</gene>
<feature type="compositionally biased region" description="Polar residues" evidence="10">
    <location>
        <begin position="49"/>
        <end position="59"/>
    </location>
</feature>
<evidence type="ECO:0000256" key="10">
    <source>
        <dbReference type="SAM" id="MobiDB-lite"/>
    </source>
</evidence>
<keyword evidence="4 9" id="KW-0863">Zinc-finger</keyword>
<keyword evidence="6" id="KW-0805">Transcription regulation</keyword>
<evidence type="ECO:0000313" key="14">
    <source>
        <dbReference type="WBParaSite" id="HDID_0001021001-mRNA-1"/>
    </source>
</evidence>
<dbReference type="InterPro" id="IPR013087">
    <property type="entry name" value="Znf_C2H2_type"/>
</dbReference>
<keyword evidence="2" id="KW-0479">Metal-binding</keyword>
<feature type="domain" description="C2H2-type" evidence="11">
    <location>
        <begin position="229"/>
        <end position="256"/>
    </location>
</feature>
<feature type="domain" description="C2H2-type" evidence="11">
    <location>
        <begin position="201"/>
        <end position="228"/>
    </location>
</feature>
<accession>A0A0R3SWX5</accession>
<dbReference type="GO" id="GO:0000977">
    <property type="term" value="F:RNA polymerase II transcription regulatory region sequence-specific DNA binding"/>
    <property type="evidence" value="ECO:0007669"/>
    <property type="project" value="TreeGrafter"/>
</dbReference>
<evidence type="ECO:0000256" key="4">
    <source>
        <dbReference type="ARBA" id="ARBA00022771"/>
    </source>
</evidence>
<dbReference type="PROSITE" id="PS50157">
    <property type="entry name" value="ZINC_FINGER_C2H2_2"/>
    <property type="match status" value="2"/>
</dbReference>
<dbReference type="InterPro" id="IPR050717">
    <property type="entry name" value="C2H2-ZF_Transcription_Reg"/>
</dbReference>